<dbReference type="PANTHER" id="PTHR34094">
    <property type="match status" value="1"/>
</dbReference>
<evidence type="ECO:0000313" key="3">
    <source>
        <dbReference type="EMBL" id="MCW9714362.1"/>
    </source>
</evidence>
<gene>
    <name evidence="3" type="ORF">LQ318_15745</name>
</gene>
<accession>A0ABT3Q2L1</accession>
<evidence type="ECO:0000256" key="1">
    <source>
        <dbReference type="SAM" id="SignalP"/>
    </source>
</evidence>
<dbReference type="PANTHER" id="PTHR34094:SF1">
    <property type="entry name" value="PROTEIN FAM185A"/>
    <property type="match status" value="1"/>
</dbReference>
<keyword evidence="4" id="KW-1185">Reference proteome</keyword>
<keyword evidence="1" id="KW-0732">Signal</keyword>
<protein>
    <submittedName>
        <fullName evidence="3">DUF4097 domain-containing protein</fullName>
    </submittedName>
</protein>
<comment type="caution">
    <text evidence="3">The sequence shown here is derived from an EMBL/GenBank/DDBJ whole genome shotgun (WGS) entry which is preliminary data.</text>
</comment>
<proteinExistence type="predicted"/>
<organism evidence="3 4">
    <name type="scientific">Fodinibius salicampi</name>
    <dbReference type="NCBI Taxonomy" id="1920655"/>
    <lineage>
        <taxon>Bacteria</taxon>
        <taxon>Pseudomonadati</taxon>
        <taxon>Balneolota</taxon>
        <taxon>Balneolia</taxon>
        <taxon>Balneolales</taxon>
        <taxon>Balneolaceae</taxon>
        <taxon>Fodinibius</taxon>
    </lineage>
</organism>
<sequence>MNTRSNYLLKVALAFFGSLLVTFLLVLSSNVQAQSNNGKDGDPYRVEHFQAADVQSLNVQTSGGHITVEGTSGTEARIEMYVRKNGRSLTSEDTDLSDWKIDISHSGQSINAIAKRKNNGWGFFNGNNHPSISFIVYTPEEINSNLKTSGGHINASNLSGNQQLKTSGGHIELAMLSGTVDAHTSGGHISGQELNGEIELKTSGGHISLENIDGSLDARTSGGHINASLLSISGSLNLKTSGGNIDIAIPGNTGLALNLAGTFVNANIDNFSGKIERNKVNGKLNGGGPLLSARTSGGTVSLSFH</sequence>
<dbReference type="Pfam" id="PF13349">
    <property type="entry name" value="DUF4097"/>
    <property type="match status" value="1"/>
</dbReference>
<dbReference type="InterPro" id="IPR025164">
    <property type="entry name" value="Toastrack_DUF4097"/>
</dbReference>
<feature type="domain" description="DUF4097" evidence="2">
    <location>
        <begin position="116"/>
        <end position="302"/>
    </location>
</feature>
<evidence type="ECO:0000313" key="4">
    <source>
        <dbReference type="Proteomes" id="UP001207337"/>
    </source>
</evidence>
<feature type="chain" id="PRO_5046940455" evidence="1">
    <location>
        <begin position="34"/>
        <end position="305"/>
    </location>
</feature>
<dbReference type="Proteomes" id="UP001207337">
    <property type="component" value="Unassembled WGS sequence"/>
</dbReference>
<reference evidence="3 4" key="1">
    <citation type="submission" date="2021-11" db="EMBL/GenBank/DDBJ databases">
        <title>Aliifidinibius sp. nov., a new bacterium isolated from saline soil.</title>
        <authorList>
            <person name="Galisteo C."/>
            <person name="De La Haba R."/>
            <person name="Sanchez-Porro C."/>
            <person name="Ventosa A."/>
        </authorList>
    </citation>
    <scope>NUCLEOTIDE SEQUENCE [LARGE SCALE GENOMIC DNA]</scope>
    <source>
        <strain evidence="3 4">KACC 190600</strain>
    </source>
</reference>
<dbReference type="RefSeq" id="WP_265791598.1">
    <property type="nucleotide sequence ID" value="NZ_BAABRS010000005.1"/>
</dbReference>
<name>A0ABT3Q2L1_9BACT</name>
<dbReference type="EMBL" id="JAJNDC010000005">
    <property type="protein sequence ID" value="MCW9714362.1"/>
    <property type="molecule type" value="Genomic_DNA"/>
</dbReference>
<evidence type="ECO:0000259" key="2">
    <source>
        <dbReference type="Pfam" id="PF13349"/>
    </source>
</evidence>
<feature type="signal peptide" evidence="1">
    <location>
        <begin position="1"/>
        <end position="33"/>
    </location>
</feature>